<name>A0ABS0AZ07_9BACT</name>
<evidence type="ECO:0000313" key="2">
    <source>
        <dbReference type="EMBL" id="MBF5058852.1"/>
    </source>
</evidence>
<gene>
    <name evidence="2" type="ORF">NEPTK9_000351</name>
</gene>
<sequence length="344" mass="39834">MMMHKKFLLLLLVPAFVYAQQQVPPDEQDLFNKDDAVVVINGEFLFWSVNEGALDYAIRMKKPAWGPSNSYAQGDFEQAEFDFDPGYRFSIGYYRAPNFWEADFEWTYIHFKGTDRIKRSSSPEQFTTGTFPQVFSNPIDHATSRIQLHYKTADLIAHRVFHIDNNPHLRLKLLGAFSGVWTHQNWKVRYFDAGTSATSTTNRWKYWGFGFRTGLSFDWFWGNHFYTTGKFTTALVIGRYKNHSKQTVNTPSQPGDNALVPVRDARYRDYRVSFTTQLLLGPSYQRSFNKWRFEIFAGYEMNIWTNLQEIFRSTAAPASGAKETWLSTGLVALQGLTLRGSVNF</sequence>
<organism evidence="2 3">
    <name type="scientific">Candidatus Neptunichlamydia vexilliferae</name>
    <dbReference type="NCBI Taxonomy" id="1651774"/>
    <lineage>
        <taxon>Bacteria</taxon>
        <taxon>Pseudomonadati</taxon>
        <taxon>Chlamydiota</taxon>
        <taxon>Chlamydiia</taxon>
        <taxon>Parachlamydiales</taxon>
        <taxon>Simkaniaceae</taxon>
        <taxon>Candidatus Neptunichlamydia</taxon>
    </lineage>
</organism>
<accession>A0ABS0AZ07</accession>
<evidence type="ECO:0000313" key="3">
    <source>
        <dbReference type="Proteomes" id="UP001194714"/>
    </source>
</evidence>
<feature type="chain" id="PRO_5047131343" description="MOMP-like family protein" evidence="1">
    <location>
        <begin position="20"/>
        <end position="344"/>
    </location>
</feature>
<comment type="caution">
    <text evidence="2">The sequence shown here is derived from an EMBL/GenBank/DDBJ whole genome shotgun (WGS) entry which is preliminary data.</text>
</comment>
<feature type="signal peptide" evidence="1">
    <location>
        <begin position="1"/>
        <end position="19"/>
    </location>
</feature>
<keyword evidence="1" id="KW-0732">Signal</keyword>
<dbReference type="InterPro" id="IPR007825">
    <property type="entry name" value="Major_OMP_Legionella"/>
</dbReference>
<proteinExistence type="predicted"/>
<dbReference type="EMBL" id="JAAEJV010000005">
    <property type="protein sequence ID" value="MBF5058852.1"/>
    <property type="molecule type" value="Genomic_DNA"/>
</dbReference>
<dbReference type="Proteomes" id="UP001194714">
    <property type="component" value="Unassembled WGS sequence"/>
</dbReference>
<keyword evidence="3" id="KW-1185">Reference proteome</keyword>
<reference evidence="2 3" key="1">
    <citation type="submission" date="2020-01" db="EMBL/GenBank/DDBJ databases">
        <title>Draft genome sequence of Cand. Neptunochlamydia vexilliferae K9.</title>
        <authorList>
            <person name="Schulz F."/>
            <person name="Koestlbacher S."/>
            <person name="Wascher F."/>
            <person name="Pizzetti I."/>
            <person name="Horn M."/>
        </authorList>
    </citation>
    <scope>NUCLEOTIDE SEQUENCE [LARGE SCALE GENOMIC DNA]</scope>
    <source>
        <strain evidence="2 3">K9</strain>
    </source>
</reference>
<dbReference type="Pfam" id="PF05150">
    <property type="entry name" value="Legionella_OMP"/>
    <property type="match status" value="1"/>
</dbReference>
<protein>
    <recommendedName>
        <fullName evidence="4">MOMP-like family protein</fullName>
    </recommendedName>
</protein>
<evidence type="ECO:0008006" key="4">
    <source>
        <dbReference type="Google" id="ProtNLM"/>
    </source>
</evidence>
<evidence type="ECO:0000256" key="1">
    <source>
        <dbReference type="SAM" id="SignalP"/>
    </source>
</evidence>